<dbReference type="InterPro" id="IPR015413">
    <property type="entry name" value="Methionyl/Leucyl_tRNA_Synth"/>
</dbReference>
<keyword evidence="5" id="KW-0648">Protein biosynthesis</keyword>
<evidence type="ECO:0000256" key="1">
    <source>
        <dbReference type="ARBA" id="ARBA00005594"/>
    </source>
</evidence>
<dbReference type="GO" id="GO:0004823">
    <property type="term" value="F:leucine-tRNA ligase activity"/>
    <property type="evidence" value="ECO:0007669"/>
    <property type="project" value="InterPro"/>
</dbReference>
<evidence type="ECO:0000313" key="9">
    <source>
        <dbReference type="Proteomes" id="UP000197138"/>
    </source>
</evidence>
<dbReference type="EMBL" id="MTKT01002214">
    <property type="protein sequence ID" value="OWM81701.1"/>
    <property type="molecule type" value="Genomic_DNA"/>
</dbReference>
<dbReference type="PANTHER" id="PTHR45794">
    <property type="entry name" value="LEUCYL-TRNA SYNTHETASE"/>
    <property type="match status" value="1"/>
</dbReference>
<keyword evidence="6" id="KW-0030">Aminoacyl-tRNA synthetase</keyword>
<name>A0A218XB22_PUNGR</name>
<dbReference type="Proteomes" id="UP000197138">
    <property type="component" value="Unassembled WGS sequence"/>
</dbReference>
<keyword evidence="4" id="KW-0067">ATP-binding</keyword>
<dbReference type="InterPro" id="IPR004493">
    <property type="entry name" value="Leu-tRNA-synth_Ia_arc/euk"/>
</dbReference>
<dbReference type="Gene3D" id="3.40.50.620">
    <property type="entry name" value="HUPs"/>
    <property type="match status" value="1"/>
</dbReference>
<keyword evidence="2" id="KW-0436">Ligase</keyword>
<dbReference type="PANTHER" id="PTHR45794:SF1">
    <property type="entry name" value="LEUCINE--TRNA LIGASE, CYTOPLASMIC"/>
    <property type="match status" value="1"/>
</dbReference>
<organism evidence="8 9">
    <name type="scientific">Punica granatum</name>
    <name type="common">Pomegranate</name>
    <dbReference type="NCBI Taxonomy" id="22663"/>
    <lineage>
        <taxon>Eukaryota</taxon>
        <taxon>Viridiplantae</taxon>
        <taxon>Streptophyta</taxon>
        <taxon>Embryophyta</taxon>
        <taxon>Tracheophyta</taxon>
        <taxon>Spermatophyta</taxon>
        <taxon>Magnoliopsida</taxon>
        <taxon>eudicotyledons</taxon>
        <taxon>Gunneridae</taxon>
        <taxon>Pentapetalae</taxon>
        <taxon>rosids</taxon>
        <taxon>malvids</taxon>
        <taxon>Myrtales</taxon>
        <taxon>Lythraceae</taxon>
        <taxon>Punica</taxon>
    </lineage>
</organism>
<evidence type="ECO:0000256" key="4">
    <source>
        <dbReference type="ARBA" id="ARBA00022840"/>
    </source>
</evidence>
<gene>
    <name evidence="8" type="ORF">CDL15_Pgr007739</name>
</gene>
<sequence length="197" mass="22396">MSRFGDECLVSYTDGHHWGNDFRESQWRKMAEECVSNMNLYSDDETRDQIENWYTIGHLLHGGDIYGSSSTSSIKPERMTDEVVSRCHWPRGFRCNDDLKLNNKKMSKWTGNFMTLRQAIEEFSADATRFSLADAGDGVDDVNFEPDTANAAILQLTNELAWMEEVIASESSLRSGPPSTYADRVFANEINIAIKMD</sequence>
<protein>
    <recommendedName>
        <fullName evidence="7">Methionyl/Leucyl tRNA synthetase domain-containing protein</fullName>
    </recommendedName>
</protein>
<accession>A0A218XB22</accession>
<keyword evidence="3" id="KW-0547">Nucleotide-binding</keyword>
<dbReference type="SUPFAM" id="SSF52374">
    <property type="entry name" value="Nucleotidylyl transferase"/>
    <property type="match status" value="1"/>
</dbReference>
<evidence type="ECO:0000259" key="7">
    <source>
        <dbReference type="Pfam" id="PF09334"/>
    </source>
</evidence>
<evidence type="ECO:0000313" key="8">
    <source>
        <dbReference type="EMBL" id="OWM81701.1"/>
    </source>
</evidence>
<dbReference type="AlphaFoldDB" id="A0A218XB22"/>
<proteinExistence type="inferred from homology"/>
<evidence type="ECO:0000256" key="2">
    <source>
        <dbReference type="ARBA" id="ARBA00022598"/>
    </source>
</evidence>
<comment type="caution">
    <text evidence="8">The sequence shown here is derived from an EMBL/GenBank/DDBJ whole genome shotgun (WGS) entry which is preliminary data.</text>
</comment>
<evidence type="ECO:0000256" key="3">
    <source>
        <dbReference type="ARBA" id="ARBA00022741"/>
    </source>
</evidence>
<comment type="similarity">
    <text evidence="1">Belongs to the class-I aminoacyl-tRNA synthetase family.</text>
</comment>
<feature type="domain" description="Methionyl/Leucyl tRNA synthetase" evidence="7">
    <location>
        <begin position="88"/>
        <end position="150"/>
    </location>
</feature>
<evidence type="ECO:0000256" key="5">
    <source>
        <dbReference type="ARBA" id="ARBA00022917"/>
    </source>
</evidence>
<reference evidence="9" key="1">
    <citation type="journal article" date="2017" name="Plant J.">
        <title>The pomegranate (Punica granatum L.) genome and the genomics of punicalagin biosynthesis.</title>
        <authorList>
            <person name="Qin G."/>
            <person name="Xu C."/>
            <person name="Ming R."/>
            <person name="Tang H."/>
            <person name="Guyot R."/>
            <person name="Kramer E.M."/>
            <person name="Hu Y."/>
            <person name="Yi X."/>
            <person name="Qi Y."/>
            <person name="Xu X."/>
            <person name="Gao Z."/>
            <person name="Pan H."/>
            <person name="Jian J."/>
            <person name="Tian Y."/>
            <person name="Yue Z."/>
            <person name="Xu Y."/>
        </authorList>
    </citation>
    <scope>NUCLEOTIDE SEQUENCE [LARGE SCALE GENOMIC DNA]</scope>
    <source>
        <strain evidence="9">cv. Dabenzi</strain>
    </source>
</reference>
<dbReference type="Pfam" id="PF09334">
    <property type="entry name" value="tRNA-synt_1g"/>
    <property type="match status" value="1"/>
</dbReference>
<dbReference type="GO" id="GO:0005524">
    <property type="term" value="F:ATP binding"/>
    <property type="evidence" value="ECO:0007669"/>
    <property type="project" value="UniProtKB-KW"/>
</dbReference>
<evidence type="ECO:0000256" key="6">
    <source>
        <dbReference type="ARBA" id="ARBA00023146"/>
    </source>
</evidence>
<dbReference type="InterPro" id="IPR014729">
    <property type="entry name" value="Rossmann-like_a/b/a_fold"/>
</dbReference>
<dbReference type="GO" id="GO:0006429">
    <property type="term" value="P:leucyl-tRNA aminoacylation"/>
    <property type="evidence" value="ECO:0007669"/>
    <property type="project" value="InterPro"/>
</dbReference>